<dbReference type="InterPro" id="IPR037066">
    <property type="entry name" value="Plug_dom_sf"/>
</dbReference>
<protein>
    <submittedName>
        <fullName evidence="8">TonB-dependent receptor domain-containing protein</fullName>
    </submittedName>
</protein>
<evidence type="ECO:0000313" key="8">
    <source>
        <dbReference type="EMBL" id="MFC7292170.1"/>
    </source>
</evidence>
<comment type="caution">
    <text evidence="8">The sequence shown here is derived from an EMBL/GenBank/DDBJ whole genome shotgun (WGS) entry which is preliminary data.</text>
</comment>
<dbReference type="Gene3D" id="2.60.40.1120">
    <property type="entry name" value="Carboxypeptidase-like, regulatory domain"/>
    <property type="match status" value="1"/>
</dbReference>
<sequence length="1051" mass="114456">MTNWKQLAGGVAMAAISTCIVQQAEAQVTSSALRGQVTSPEGQAVSGAKVVVTDTRTGSATSLTANSQGSFSARGLNVGGPYTITAEADGFQSLQLNDVFIALGETANLNLQFTSADEERMMDTMVITASAASVIQTAIGPNSTFDLSTLQNSPAVNRDLRDIIRQDPRVYIDESFGDGVQCAGANPRFNSLTVDGVSLNDGFGLNANGYPGQQMPFPFDAISNVSVELAPFDVQYNGFTACNINAVTKSGTNEFHGSAFFDYADDSLVGDKTEGDSITTTPFETKRHGFTIGGPILKDRLFFFGAYEKFEGPGATIDRGVEGSGAGSEVIGFSQADFDRIRDAAINIYDYDPGGVPATEATFNEKYLMRVDANITDNHRASFTYNYDEGLSLSESDGDDDEFEYSKHLYQRGAETKTYSGQLFSNWTDNFSTEFRVSKNEVDFTQASIDGAVFGEVQISHNGNTIYLGSDDSRHANDLNYDTWTFKGLANYQLNNHSITLGAERVETNVFNLFVQEAEGEYRFSSIDDFIAGTPSRITYENAAGTNNANDGGAEFGYAVNTLYLQDEWEIKAGMNITAGLRYDYYQSDDEPRRNQNFFDTYGFDNTSNLDGKDLLMPRLGFSYDAGDIQLRAGAGLYSGGNPNVWLSNNYSNNGVALFEAQDRSGAPLSSLTFVNDEDGLGRPFYGIPEGLFNQVAAASSNGPVNALDPNFEIPSEWKIAAGFTYNFDLPGFWGEDYTLMADWLLSASKDAATVQAISLEKEGNAPDGRPVYGGSAGFGGDYLLTNDDGGKSNVLSGALSKSYDDVGVKWTLGYAYMDAEDSNPMTSSVANSNFFNVARTDANSLGVATSNYEIPHRFTLNVSWEKAFFGEYFTRANLFGAAYQARPYSFTFNRSSDDMFGDDSVANHLLYVPTGPDDQLVQFADGFDQAAFFAYVDGAGLERGGIAGRNAQDGQWVNKFDLRIEQEFPGALQGHKSKAYFTIENIGNLLNDEWGAVYQAGFPQTVGIVDASLDETTNQYVYNEFFAADAERRQTSISLWEMRVGVKYEF</sequence>
<evidence type="ECO:0000256" key="1">
    <source>
        <dbReference type="ARBA" id="ARBA00004571"/>
    </source>
</evidence>
<accession>A0ABW2IMX8</accession>
<keyword evidence="4" id="KW-0812">Transmembrane</keyword>
<dbReference type="Gene3D" id="2.40.170.20">
    <property type="entry name" value="TonB-dependent receptor, beta-barrel domain"/>
    <property type="match status" value="1"/>
</dbReference>
<dbReference type="SUPFAM" id="SSF56935">
    <property type="entry name" value="Porins"/>
    <property type="match status" value="1"/>
</dbReference>
<keyword evidence="3" id="KW-1134">Transmembrane beta strand</keyword>
<keyword evidence="2" id="KW-0813">Transport</keyword>
<keyword evidence="9" id="KW-1185">Reference proteome</keyword>
<dbReference type="InterPro" id="IPR013784">
    <property type="entry name" value="Carb-bd-like_fold"/>
</dbReference>
<keyword evidence="5" id="KW-0472">Membrane</keyword>
<dbReference type="Pfam" id="PF13620">
    <property type="entry name" value="CarboxypepD_reg"/>
    <property type="match status" value="1"/>
</dbReference>
<evidence type="ECO:0000256" key="5">
    <source>
        <dbReference type="ARBA" id="ARBA00023136"/>
    </source>
</evidence>
<evidence type="ECO:0000256" key="3">
    <source>
        <dbReference type="ARBA" id="ARBA00022452"/>
    </source>
</evidence>
<feature type="domain" description="TonB-dependent transporter Oar-like beta-barrel" evidence="7">
    <location>
        <begin position="247"/>
        <end position="310"/>
    </location>
</feature>
<evidence type="ECO:0000259" key="7">
    <source>
        <dbReference type="Pfam" id="PF25183"/>
    </source>
</evidence>
<dbReference type="Pfam" id="PF25183">
    <property type="entry name" value="OMP_b-brl_4"/>
    <property type="match status" value="2"/>
</dbReference>
<feature type="domain" description="TonB-dependent transporter Oar-like beta-barrel" evidence="7">
    <location>
        <begin position="361"/>
        <end position="971"/>
    </location>
</feature>
<dbReference type="EMBL" id="JBHTBR010000005">
    <property type="protein sequence ID" value="MFC7292170.1"/>
    <property type="molecule type" value="Genomic_DNA"/>
</dbReference>
<keyword evidence="6" id="KW-0998">Cell outer membrane</keyword>
<evidence type="ECO:0000313" key="9">
    <source>
        <dbReference type="Proteomes" id="UP001596492"/>
    </source>
</evidence>
<name>A0ABW2IMX8_9PROT</name>
<proteinExistence type="predicted"/>
<dbReference type="PANTHER" id="PTHR30069:SF46">
    <property type="entry name" value="OAR PROTEIN"/>
    <property type="match status" value="1"/>
</dbReference>
<dbReference type="SUPFAM" id="SSF49452">
    <property type="entry name" value="Starch-binding domain-like"/>
    <property type="match status" value="1"/>
</dbReference>
<dbReference type="RefSeq" id="WP_382167408.1">
    <property type="nucleotide sequence ID" value="NZ_JBHTBR010000005.1"/>
</dbReference>
<dbReference type="Proteomes" id="UP001596492">
    <property type="component" value="Unassembled WGS sequence"/>
</dbReference>
<dbReference type="Gene3D" id="2.170.130.10">
    <property type="entry name" value="TonB-dependent receptor, plug domain"/>
    <property type="match status" value="1"/>
</dbReference>
<dbReference type="PANTHER" id="PTHR30069">
    <property type="entry name" value="TONB-DEPENDENT OUTER MEMBRANE RECEPTOR"/>
    <property type="match status" value="1"/>
</dbReference>
<dbReference type="InterPro" id="IPR036942">
    <property type="entry name" value="Beta-barrel_TonB_sf"/>
</dbReference>
<evidence type="ECO:0000256" key="6">
    <source>
        <dbReference type="ARBA" id="ARBA00023237"/>
    </source>
</evidence>
<keyword evidence="8" id="KW-0675">Receptor</keyword>
<gene>
    <name evidence="8" type="ORF">ACFQS8_11125</name>
</gene>
<reference evidence="9" key="1">
    <citation type="journal article" date="2019" name="Int. J. Syst. Evol. Microbiol.">
        <title>The Global Catalogue of Microorganisms (GCM) 10K type strain sequencing project: providing services to taxonomists for standard genome sequencing and annotation.</title>
        <authorList>
            <consortium name="The Broad Institute Genomics Platform"/>
            <consortium name="The Broad Institute Genome Sequencing Center for Infectious Disease"/>
            <person name="Wu L."/>
            <person name="Ma J."/>
        </authorList>
    </citation>
    <scope>NUCLEOTIDE SEQUENCE [LARGE SCALE GENOMIC DNA]</scope>
    <source>
        <strain evidence="9">CCUG 51308</strain>
    </source>
</reference>
<organism evidence="8 9">
    <name type="scientific">Hirschia litorea</name>
    <dbReference type="NCBI Taxonomy" id="1199156"/>
    <lineage>
        <taxon>Bacteria</taxon>
        <taxon>Pseudomonadati</taxon>
        <taxon>Pseudomonadota</taxon>
        <taxon>Alphaproteobacteria</taxon>
        <taxon>Hyphomonadales</taxon>
        <taxon>Hyphomonadaceae</taxon>
        <taxon>Hirschia</taxon>
    </lineage>
</organism>
<dbReference type="InterPro" id="IPR057601">
    <property type="entry name" value="Oar-like_b-barrel"/>
</dbReference>
<dbReference type="InterPro" id="IPR039426">
    <property type="entry name" value="TonB-dep_rcpt-like"/>
</dbReference>
<evidence type="ECO:0000256" key="4">
    <source>
        <dbReference type="ARBA" id="ARBA00022692"/>
    </source>
</evidence>
<comment type="subcellular location">
    <subcellularLocation>
        <location evidence="1">Cell outer membrane</location>
        <topology evidence="1">Multi-pass membrane protein</topology>
    </subcellularLocation>
</comment>
<evidence type="ECO:0000256" key="2">
    <source>
        <dbReference type="ARBA" id="ARBA00022448"/>
    </source>
</evidence>